<dbReference type="Gene3D" id="3.30.420.10">
    <property type="entry name" value="Ribonuclease H-like superfamily/Ribonuclease H"/>
    <property type="match status" value="1"/>
</dbReference>
<dbReference type="GO" id="GO:0003676">
    <property type="term" value="F:nucleic acid binding"/>
    <property type="evidence" value="ECO:0007669"/>
    <property type="project" value="InterPro"/>
</dbReference>
<accession>A0A0C9ZU37</accession>
<evidence type="ECO:0000313" key="3">
    <source>
        <dbReference type="Proteomes" id="UP000054018"/>
    </source>
</evidence>
<feature type="non-terminal residue" evidence="2">
    <location>
        <position position="1"/>
    </location>
</feature>
<keyword evidence="3" id="KW-1185">Reference proteome</keyword>
<dbReference type="Pfam" id="PF13358">
    <property type="entry name" value="DDE_3"/>
    <property type="match status" value="1"/>
</dbReference>
<name>A0A0C9ZU37_9AGAM</name>
<sequence>YSIIPTLTLNGIITYNIIEGLVDTEWFIKFLREQMPFTNPYPGPHSVLVMDNCHIHHGSEIWHLVKEDNCKL</sequence>
<evidence type="ECO:0000259" key="1">
    <source>
        <dbReference type="Pfam" id="PF13358"/>
    </source>
</evidence>
<dbReference type="InterPro" id="IPR036397">
    <property type="entry name" value="RNaseH_sf"/>
</dbReference>
<feature type="domain" description="Tc1-like transposase DDE" evidence="1">
    <location>
        <begin position="2"/>
        <end position="72"/>
    </location>
</feature>
<proteinExistence type="predicted"/>
<dbReference type="InterPro" id="IPR038717">
    <property type="entry name" value="Tc1-like_DDE_dom"/>
</dbReference>
<reference evidence="2 3" key="1">
    <citation type="submission" date="2014-04" db="EMBL/GenBank/DDBJ databases">
        <authorList>
            <consortium name="DOE Joint Genome Institute"/>
            <person name="Kuo A."/>
            <person name="Kohler A."/>
            <person name="Costa M.D."/>
            <person name="Nagy L.G."/>
            <person name="Floudas D."/>
            <person name="Copeland A."/>
            <person name="Barry K.W."/>
            <person name="Cichocki N."/>
            <person name="Veneault-Fourrey C."/>
            <person name="LaButti K."/>
            <person name="Lindquist E.A."/>
            <person name="Lipzen A."/>
            <person name="Lundell T."/>
            <person name="Morin E."/>
            <person name="Murat C."/>
            <person name="Sun H."/>
            <person name="Tunlid A."/>
            <person name="Henrissat B."/>
            <person name="Grigoriev I.V."/>
            <person name="Hibbett D.S."/>
            <person name="Martin F."/>
            <person name="Nordberg H.P."/>
            <person name="Cantor M.N."/>
            <person name="Hua S.X."/>
        </authorList>
    </citation>
    <scope>NUCLEOTIDE SEQUENCE [LARGE SCALE GENOMIC DNA]</scope>
    <source>
        <strain evidence="2 3">441</strain>
    </source>
</reference>
<dbReference type="AlphaFoldDB" id="A0A0C9ZU37"/>
<dbReference type="HOGENOM" id="CLU_188058_1_0_1"/>
<evidence type="ECO:0000313" key="2">
    <source>
        <dbReference type="EMBL" id="KIK25777.1"/>
    </source>
</evidence>
<gene>
    <name evidence="2" type="ORF">PISMIDRAFT_96220</name>
</gene>
<dbReference type="OrthoDB" id="2142724at2759"/>
<dbReference type="Proteomes" id="UP000054018">
    <property type="component" value="Unassembled WGS sequence"/>
</dbReference>
<organism evidence="2 3">
    <name type="scientific">Pisolithus microcarpus 441</name>
    <dbReference type="NCBI Taxonomy" id="765257"/>
    <lineage>
        <taxon>Eukaryota</taxon>
        <taxon>Fungi</taxon>
        <taxon>Dikarya</taxon>
        <taxon>Basidiomycota</taxon>
        <taxon>Agaricomycotina</taxon>
        <taxon>Agaricomycetes</taxon>
        <taxon>Agaricomycetidae</taxon>
        <taxon>Boletales</taxon>
        <taxon>Sclerodermatineae</taxon>
        <taxon>Pisolithaceae</taxon>
        <taxon>Pisolithus</taxon>
    </lineage>
</organism>
<reference evidence="3" key="2">
    <citation type="submission" date="2015-01" db="EMBL/GenBank/DDBJ databases">
        <title>Evolutionary Origins and Diversification of the Mycorrhizal Mutualists.</title>
        <authorList>
            <consortium name="DOE Joint Genome Institute"/>
            <consortium name="Mycorrhizal Genomics Consortium"/>
            <person name="Kohler A."/>
            <person name="Kuo A."/>
            <person name="Nagy L.G."/>
            <person name="Floudas D."/>
            <person name="Copeland A."/>
            <person name="Barry K.W."/>
            <person name="Cichocki N."/>
            <person name="Veneault-Fourrey C."/>
            <person name="LaButti K."/>
            <person name="Lindquist E.A."/>
            <person name="Lipzen A."/>
            <person name="Lundell T."/>
            <person name="Morin E."/>
            <person name="Murat C."/>
            <person name="Riley R."/>
            <person name="Ohm R."/>
            <person name="Sun H."/>
            <person name="Tunlid A."/>
            <person name="Henrissat B."/>
            <person name="Grigoriev I.V."/>
            <person name="Hibbett D.S."/>
            <person name="Martin F."/>
        </authorList>
    </citation>
    <scope>NUCLEOTIDE SEQUENCE [LARGE SCALE GENOMIC DNA]</scope>
    <source>
        <strain evidence="3">441</strain>
    </source>
</reference>
<dbReference type="EMBL" id="KN833705">
    <property type="protein sequence ID" value="KIK25777.1"/>
    <property type="molecule type" value="Genomic_DNA"/>
</dbReference>
<protein>
    <recommendedName>
        <fullName evidence="1">Tc1-like transposase DDE domain-containing protein</fullName>
    </recommendedName>
</protein>